<accession>A0A4R4RE43</accession>
<dbReference type="Proteomes" id="UP000295621">
    <property type="component" value="Unassembled WGS sequence"/>
</dbReference>
<protein>
    <submittedName>
        <fullName evidence="1">Metal-dependent phosphohydrolase</fullName>
    </submittedName>
</protein>
<dbReference type="PANTHER" id="PTHR21174">
    <property type="match status" value="1"/>
</dbReference>
<gene>
    <name evidence="1" type="ORF">E1212_25580</name>
</gene>
<dbReference type="EMBL" id="SMKL01000084">
    <property type="protein sequence ID" value="TDC47019.1"/>
    <property type="molecule type" value="Genomic_DNA"/>
</dbReference>
<dbReference type="SUPFAM" id="SSF109604">
    <property type="entry name" value="HD-domain/PDEase-like"/>
    <property type="match status" value="1"/>
</dbReference>
<comment type="caution">
    <text evidence="1">The sequence shown here is derived from an EMBL/GenBank/DDBJ whole genome shotgun (WGS) entry which is preliminary data.</text>
</comment>
<dbReference type="RefSeq" id="WP_131987746.1">
    <property type="nucleotide sequence ID" value="NZ_SMKL01000084.1"/>
</dbReference>
<dbReference type="PANTHER" id="PTHR21174:SF0">
    <property type="entry name" value="HD PHOSPHOHYDROLASE FAMILY PROTEIN-RELATED"/>
    <property type="match status" value="1"/>
</dbReference>
<evidence type="ECO:0000313" key="2">
    <source>
        <dbReference type="Proteomes" id="UP000295621"/>
    </source>
</evidence>
<dbReference type="InterPro" id="IPR009218">
    <property type="entry name" value="HD_phosphohydro"/>
</dbReference>
<dbReference type="Gene3D" id="1.10.3210.10">
    <property type="entry name" value="Hypothetical protein af1432"/>
    <property type="match status" value="1"/>
</dbReference>
<keyword evidence="1" id="KW-0378">Hydrolase</keyword>
<dbReference type="AlphaFoldDB" id="A0A4R4RE43"/>
<evidence type="ECO:0000313" key="1">
    <source>
        <dbReference type="EMBL" id="TDC47019.1"/>
    </source>
</evidence>
<name>A0A4R4RE43_9ACTN</name>
<keyword evidence="2" id="KW-1185">Reference proteome</keyword>
<dbReference type="GO" id="GO:0016787">
    <property type="term" value="F:hydrolase activity"/>
    <property type="evidence" value="ECO:0007669"/>
    <property type="project" value="UniProtKB-KW"/>
</dbReference>
<sequence>MGGVDDLERRWAALAGDSAAATAAGADLLARWREPHRQYHSATHLAAVLAAVDDLAGDAADADAVRLAAWFHDAVYDGRPGEDEAASARLAREVLTALDRPAALVDEVERLVLLTAGHDPAPGDANGAVLCDADLAVLAGSPPDYAAYAAAVRDDYAHLSDADFAAGRAAVLAGLLDRPALFRTETGRRRWEDSARHNLETELVLLRAAGS</sequence>
<reference evidence="1 2" key="1">
    <citation type="submission" date="2019-02" db="EMBL/GenBank/DDBJ databases">
        <title>Draft genome sequences of novel Actinobacteria.</title>
        <authorList>
            <person name="Sahin N."/>
            <person name="Ay H."/>
            <person name="Saygin H."/>
        </authorList>
    </citation>
    <scope>NUCLEOTIDE SEQUENCE [LARGE SCALE GENOMIC DNA]</scope>
    <source>
        <strain evidence="1 2">KC603</strain>
    </source>
</reference>
<proteinExistence type="predicted"/>
<dbReference type="PIRSF" id="PIRSF035170">
    <property type="entry name" value="HD_phosphohydro"/>
    <property type="match status" value="1"/>
</dbReference>
<organism evidence="1 2">
    <name type="scientific">Jiangella ureilytica</name>
    <dbReference type="NCBI Taxonomy" id="2530374"/>
    <lineage>
        <taxon>Bacteria</taxon>
        <taxon>Bacillati</taxon>
        <taxon>Actinomycetota</taxon>
        <taxon>Actinomycetes</taxon>
        <taxon>Jiangellales</taxon>
        <taxon>Jiangellaceae</taxon>
        <taxon>Jiangella</taxon>
    </lineage>
</organism>
<dbReference type="OrthoDB" id="9808993at2"/>